<keyword evidence="3" id="KW-1185">Reference proteome</keyword>
<reference evidence="2 3" key="1">
    <citation type="journal article" date="2014" name="PLoS ONE">
        <title>Global Analysis of Gene Expression Profiles in Physic Nut (Jatropha curcas L.) Seedlings Exposed to Salt Stress.</title>
        <authorList>
            <person name="Zhang L."/>
            <person name="Zhang C."/>
            <person name="Wu P."/>
            <person name="Chen Y."/>
            <person name="Li M."/>
            <person name="Jiang H."/>
            <person name="Wu G."/>
        </authorList>
    </citation>
    <scope>NUCLEOTIDE SEQUENCE [LARGE SCALE GENOMIC DNA]</scope>
    <source>
        <strain evidence="3">cv. GZQX0401</strain>
        <tissue evidence="2">Young leaves</tissue>
    </source>
</reference>
<evidence type="ECO:0000313" key="2">
    <source>
        <dbReference type="EMBL" id="KDP42624.1"/>
    </source>
</evidence>
<sequence>MPEILWGLRLRVPFELGVAAIHGSSVIRASSLELMGEKDLREEGSRSKHVPRPQAAEIGMDRQKLVNMSCQGEKLRLTPIEALSAREEAGNTTTSTRRADRHLAFIERWPETRRKGRRRRLSRDGGRRRKEKEKKGGLLELLDHSCSSRPDMVTEDMSHASPENEDNDEDYSSVEEDGRDPYLRD</sequence>
<dbReference type="Proteomes" id="UP000027138">
    <property type="component" value="Unassembled WGS sequence"/>
</dbReference>
<dbReference type="EMBL" id="KK914294">
    <property type="protein sequence ID" value="KDP42624.1"/>
    <property type="molecule type" value="Genomic_DNA"/>
</dbReference>
<gene>
    <name evidence="2" type="ORF">JCGZ_24398</name>
</gene>
<dbReference type="AlphaFoldDB" id="A0A067LEV7"/>
<feature type="compositionally biased region" description="Basic residues" evidence="1">
    <location>
        <begin position="114"/>
        <end position="132"/>
    </location>
</feature>
<feature type="region of interest" description="Disordered" evidence="1">
    <location>
        <begin position="114"/>
        <end position="185"/>
    </location>
</feature>
<accession>A0A067LEV7</accession>
<evidence type="ECO:0000256" key="1">
    <source>
        <dbReference type="SAM" id="MobiDB-lite"/>
    </source>
</evidence>
<evidence type="ECO:0000313" key="3">
    <source>
        <dbReference type="Proteomes" id="UP000027138"/>
    </source>
</evidence>
<organism evidence="2 3">
    <name type="scientific">Jatropha curcas</name>
    <name type="common">Barbados nut</name>
    <dbReference type="NCBI Taxonomy" id="180498"/>
    <lineage>
        <taxon>Eukaryota</taxon>
        <taxon>Viridiplantae</taxon>
        <taxon>Streptophyta</taxon>
        <taxon>Embryophyta</taxon>
        <taxon>Tracheophyta</taxon>
        <taxon>Spermatophyta</taxon>
        <taxon>Magnoliopsida</taxon>
        <taxon>eudicotyledons</taxon>
        <taxon>Gunneridae</taxon>
        <taxon>Pentapetalae</taxon>
        <taxon>rosids</taxon>
        <taxon>fabids</taxon>
        <taxon>Malpighiales</taxon>
        <taxon>Euphorbiaceae</taxon>
        <taxon>Crotonoideae</taxon>
        <taxon>Jatropheae</taxon>
        <taxon>Jatropha</taxon>
    </lineage>
</organism>
<proteinExistence type="predicted"/>
<protein>
    <submittedName>
        <fullName evidence="2">Uncharacterized protein</fullName>
    </submittedName>
</protein>
<feature type="compositionally biased region" description="Basic and acidic residues" evidence="1">
    <location>
        <begin position="133"/>
        <end position="143"/>
    </location>
</feature>
<feature type="compositionally biased region" description="Acidic residues" evidence="1">
    <location>
        <begin position="163"/>
        <end position="178"/>
    </location>
</feature>
<name>A0A067LEV7_JATCU</name>